<dbReference type="Pfam" id="PF01096">
    <property type="entry name" value="Zn_ribbon_TFIIS"/>
    <property type="match status" value="1"/>
</dbReference>
<dbReference type="Proteomes" id="UP000807353">
    <property type="component" value="Unassembled WGS sequence"/>
</dbReference>
<dbReference type="InterPro" id="IPR001222">
    <property type="entry name" value="Znf_TFIIS"/>
</dbReference>
<dbReference type="SMART" id="SM00510">
    <property type="entry name" value="TFS2M"/>
    <property type="match status" value="1"/>
</dbReference>
<dbReference type="SUPFAM" id="SSF57783">
    <property type="entry name" value="Zinc beta-ribbon"/>
    <property type="match status" value="1"/>
</dbReference>
<dbReference type="FunFam" id="1.10.472.30:FF:000003">
    <property type="entry name" value="Transcription elongation factor S-II"/>
    <property type="match status" value="1"/>
</dbReference>
<evidence type="ECO:0000256" key="2">
    <source>
        <dbReference type="ARBA" id="ARBA00022723"/>
    </source>
</evidence>
<dbReference type="GO" id="GO:0005634">
    <property type="term" value="C:nucleus"/>
    <property type="evidence" value="ECO:0007669"/>
    <property type="project" value="UniProtKB-SubCell"/>
</dbReference>
<comment type="similarity">
    <text evidence="8">Belongs to the TFS-II family.</text>
</comment>
<evidence type="ECO:0000259" key="10">
    <source>
        <dbReference type="PROSITE" id="PS51133"/>
    </source>
</evidence>
<comment type="subcellular location">
    <subcellularLocation>
        <location evidence="1 7 8">Nucleus</location>
    </subcellularLocation>
</comment>
<keyword evidence="5 7" id="KW-0539">Nucleus</keyword>
<dbReference type="InterPro" id="IPR017923">
    <property type="entry name" value="TFIIS_N"/>
</dbReference>
<dbReference type="CDD" id="cd13749">
    <property type="entry name" value="Zn-ribbon_TFIIS"/>
    <property type="match status" value="1"/>
</dbReference>
<feature type="domain" description="TFIIS central" evidence="12">
    <location>
        <begin position="135"/>
        <end position="249"/>
    </location>
</feature>
<dbReference type="InterPro" id="IPR035441">
    <property type="entry name" value="TFIIS/LEDGF_dom_sf"/>
</dbReference>
<comment type="caution">
    <text evidence="13">The sequence shown here is derived from an EMBL/GenBank/DDBJ whole genome shotgun (WGS) entry which is preliminary data.</text>
</comment>
<dbReference type="Pfam" id="PF08711">
    <property type="entry name" value="Med26"/>
    <property type="match status" value="1"/>
</dbReference>
<dbReference type="PROSITE" id="PS00466">
    <property type="entry name" value="ZF_TFIIS_1"/>
    <property type="match status" value="1"/>
</dbReference>
<keyword evidence="4 8" id="KW-0862">Zinc</keyword>
<dbReference type="Gene3D" id="1.10.472.30">
    <property type="entry name" value="Transcription elongation factor S-II, central domain"/>
    <property type="match status" value="1"/>
</dbReference>
<dbReference type="InterPro" id="IPR035100">
    <property type="entry name" value="TF_IIS-typ"/>
</dbReference>
<evidence type="ECO:0000259" key="11">
    <source>
        <dbReference type="PROSITE" id="PS51319"/>
    </source>
</evidence>
<dbReference type="GO" id="GO:0031440">
    <property type="term" value="P:regulation of mRNA 3'-end processing"/>
    <property type="evidence" value="ECO:0007669"/>
    <property type="project" value="TreeGrafter"/>
</dbReference>
<evidence type="ECO:0000256" key="4">
    <source>
        <dbReference type="ARBA" id="ARBA00022833"/>
    </source>
</evidence>
<evidence type="ECO:0000313" key="13">
    <source>
        <dbReference type="EMBL" id="KAF9467595.1"/>
    </source>
</evidence>
<evidence type="ECO:0000256" key="1">
    <source>
        <dbReference type="ARBA" id="ARBA00004123"/>
    </source>
</evidence>
<dbReference type="GO" id="GO:0006362">
    <property type="term" value="P:transcription elongation by RNA polymerase I"/>
    <property type="evidence" value="ECO:0007669"/>
    <property type="project" value="TreeGrafter"/>
</dbReference>
<keyword evidence="14" id="KW-1185">Reference proteome</keyword>
<dbReference type="PIRSF" id="PIRSF006704">
    <property type="entry name" value="TF_IIS"/>
    <property type="match status" value="1"/>
</dbReference>
<dbReference type="FunFam" id="2.20.25.10:FF:000001">
    <property type="entry name" value="Probable Transcription elongation factor S-II"/>
    <property type="match status" value="1"/>
</dbReference>
<dbReference type="NCBIfam" id="TIGR01385">
    <property type="entry name" value="TFSII"/>
    <property type="match status" value="1"/>
</dbReference>
<evidence type="ECO:0000313" key="14">
    <source>
        <dbReference type="Proteomes" id="UP000807353"/>
    </source>
</evidence>
<sequence length="294" mass="31921">MTEAAELKKLVKQLQGTSDQADIVVLLNTLKNGFEVNEAILRESKAGLAVGKLRQHASKEVADLAKEIVKKWKNAVEKAKLSTGGGAKGVQNGKDRKGSVASNSGTPVTPTGTAAKLTTRTSKTDGVKGGVGDATRDKCCELIYDALASDSGAPVELILKRAQGAEKAVYHSMGGTTPEYKSKIRSLFVNLKDKNNPDLRESIISGEIAVEKLPHMSSQDMASAERKAADRKIAEENFHKSLAAEEQQAETDAFQCSRCKQRKCRYRQAQTRSADEPMTTFVTCVNCNNRWKFS</sequence>
<dbReference type="PROSITE" id="PS51321">
    <property type="entry name" value="TFIIS_CENTRAL"/>
    <property type="match status" value="1"/>
</dbReference>
<dbReference type="SMART" id="SM00509">
    <property type="entry name" value="TFS2N"/>
    <property type="match status" value="1"/>
</dbReference>
<dbReference type="InterPro" id="IPR006289">
    <property type="entry name" value="TFSII"/>
</dbReference>
<evidence type="ECO:0000256" key="9">
    <source>
        <dbReference type="SAM" id="MobiDB-lite"/>
    </source>
</evidence>
<evidence type="ECO:0000259" key="12">
    <source>
        <dbReference type="PROSITE" id="PS51321"/>
    </source>
</evidence>
<dbReference type="OrthoDB" id="44867at2759"/>
<accession>A0A9P5YF89</accession>
<feature type="compositionally biased region" description="Polar residues" evidence="9">
    <location>
        <begin position="100"/>
        <end position="114"/>
    </location>
</feature>
<evidence type="ECO:0000256" key="3">
    <source>
        <dbReference type="ARBA" id="ARBA00022771"/>
    </source>
</evidence>
<proteinExistence type="inferred from homology"/>
<evidence type="ECO:0000256" key="8">
    <source>
        <dbReference type="RuleBase" id="RU368078"/>
    </source>
</evidence>
<dbReference type="Gene3D" id="1.20.930.10">
    <property type="entry name" value="Conserved domain common to transcription factors TFIIS, elongin A, CRSP70"/>
    <property type="match status" value="1"/>
</dbReference>
<dbReference type="PROSITE" id="PS51133">
    <property type="entry name" value="ZF_TFIIS_2"/>
    <property type="match status" value="1"/>
</dbReference>
<dbReference type="AlphaFoldDB" id="A0A9P5YF89"/>
<feature type="domain" description="TFIIS N-terminal" evidence="11">
    <location>
        <begin position="1"/>
        <end position="79"/>
    </location>
</feature>
<comment type="function">
    <text evidence="8">Necessary for efficient RNA polymerase II transcription elongation past template-encoded arresting sites.</text>
</comment>
<dbReference type="PANTHER" id="PTHR11477">
    <property type="entry name" value="TRANSCRIPTION FACTOR S-II ZINC FINGER DOMAIN-CONTAINING PROTEIN"/>
    <property type="match status" value="1"/>
</dbReference>
<dbReference type="GO" id="GO:0008270">
    <property type="term" value="F:zinc ion binding"/>
    <property type="evidence" value="ECO:0007669"/>
    <property type="project" value="UniProtKB-UniRule"/>
</dbReference>
<dbReference type="EMBL" id="MU150236">
    <property type="protein sequence ID" value="KAF9467595.1"/>
    <property type="molecule type" value="Genomic_DNA"/>
</dbReference>
<reference evidence="13" key="1">
    <citation type="submission" date="2020-11" db="EMBL/GenBank/DDBJ databases">
        <authorList>
            <consortium name="DOE Joint Genome Institute"/>
            <person name="Ahrendt S."/>
            <person name="Riley R."/>
            <person name="Andreopoulos W."/>
            <person name="Labutti K."/>
            <person name="Pangilinan J."/>
            <person name="Ruiz-Duenas F.J."/>
            <person name="Barrasa J.M."/>
            <person name="Sanchez-Garcia M."/>
            <person name="Camarero S."/>
            <person name="Miyauchi S."/>
            <person name="Serrano A."/>
            <person name="Linde D."/>
            <person name="Babiker R."/>
            <person name="Drula E."/>
            <person name="Ayuso-Fernandez I."/>
            <person name="Pacheco R."/>
            <person name="Padilla G."/>
            <person name="Ferreira P."/>
            <person name="Barriuso J."/>
            <person name="Kellner H."/>
            <person name="Castanera R."/>
            <person name="Alfaro M."/>
            <person name="Ramirez L."/>
            <person name="Pisabarro A.G."/>
            <person name="Kuo A."/>
            <person name="Tritt A."/>
            <person name="Lipzen A."/>
            <person name="He G."/>
            <person name="Yan M."/>
            <person name="Ng V."/>
            <person name="Cullen D."/>
            <person name="Martin F."/>
            <person name="Rosso M.-N."/>
            <person name="Henrissat B."/>
            <person name="Hibbett D."/>
            <person name="Martinez A.T."/>
            <person name="Grigoriev I.V."/>
        </authorList>
    </citation>
    <scope>NUCLEOTIDE SEQUENCE</scope>
    <source>
        <strain evidence="13">CBS 247.69</strain>
    </source>
</reference>
<dbReference type="SMART" id="SM00440">
    <property type="entry name" value="ZnF_C2C2"/>
    <property type="match status" value="1"/>
</dbReference>
<keyword evidence="8" id="KW-0804">Transcription</keyword>
<protein>
    <recommendedName>
        <fullName evidence="8">Transcription elongation factor</fullName>
    </recommendedName>
</protein>
<dbReference type="InterPro" id="IPR036575">
    <property type="entry name" value="TFIIS_cen_dom_sf"/>
</dbReference>
<keyword evidence="8" id="KW-0805">Transcription regulation</keyword>
<dbReference type="GO" id="GO:0031564">
    <property type="term" value="P:transcription antitermination"/>
    <property type="evidence" value="ECO:0007669"/>
    <property type="project" value="TreeGrafter"/>
</dbReference>
<dbReference type="Gene3D" id="2.20.25.10">
    <property type="match status" value="1"/>
</dbReference>
<keyword evidence="2 8" id="KW-0479">Metal-binding</keyword>
<evidence type="ECO:0000256" key="7">
    <source>
        <dbReference type="PROSITE-ProRule" id="PRU00649"/>
    </source>
</evidence>
<dbReference type="GO" id="GO:0000977">
    <property type="term" value="F:RNA polymerase II transcription regulatory region sequence-specific DNA binding"/>
    <property type="evidence" value="ECO:0007669"/>
    <property type="project" value="TreeGrafter"/>
</dbReference>
<organism evidence="13 14">
    <name type="scientific">Collybia nuda</name>
    <dbReference type="NCBI Taxonomy" id="64659"/>
    <lineage>
        <taxon>Eukaryota</taxon>
        <taxon>Fungi</taxon>
        <taxon>Dikarya</taxon>
        <taxon>Basidiomycota</taxon>
        <taxon>Agaricomycotina</taxon>
        <taxon>Agaricomycetes</taxon>
        <taxon>Agaricomycetidae</taxon>
        <taxon>Agaricales</taxon>
        <taxon>Tricholomatineae</taxon>
        <taxon>Clitocybaceae</taxon>
        <taxon>Collybia</taxon>
    </lineage>
</organism>
<dbReference type="PROSITE" id="PS51319">
    <property type="entry name" value="TFIIS_N"/>
    <property type="match status" value="1"/>
</dbReference>
<feature type="region of interest" description="Disordered" evidence="9">
    <location>
        <begin position="83"/>
        <end position="114"/>
    </location>
</feature>
<feature type="domain" description="TFIIS-type" evidence="10">
    <location>
        <begin position="252"/>
        <end position="292"/>
    </location>
</feature>
<dbReference type="PANTHER" id="PTHR11477:SF0">
    <property type="entry name" value="IP08861P-RELATED"/>
    <property type="match status" value="1"/>
</dbReference>
<evidence type="ECO:0000256" key="5">
    <source>
        <dbReference type="ARBA" id="ARBA00023242"/>
    </source>
</evidence>
<dbReference type="InterPro" id="IPR003617">
    <property type="entry name" value="TFIIS/CRSP70_N_sub"/>
</dbReference>
<keyword evidence="8" id="KW-0238">DNA-binding</keyword>
<dbReference type="SUPFAM" id="SSF46942">
    <property type="entry name" value="Elongation factor TFIIS domain 2"/>
    <property type="match status" value="1"/>
</dbReference>
<dbReference type="Pfam" id="PF07500">
    <property type="entry name" value="TFIIS_M"/>
    <property type="match status" value="1"/>
</dbReference>
<dbReference type="GO" id="GO:0001139">
    <property type="term" value="F:RNA polymerase II complex recruiting activity"/>
    <property type="evidence" value="ECO:0007669"/>
    <property type="project" value="TreeGrafter"/>
</dbReference>
<gene>
    <name evidence="13" type="ORF">BDZ94DRAFT_968271</name>
</gene>
<dbReference type="SUPFAM" id="SSF47676">
    <property type="entry name" value="Conserved domain common to transcription factors TFIIS, elongin A, CRSP70"/>
    <property type="match status" value="1"/>
</dbReference>
<keyword evidence="3 6" id="KW-0863">Zinc-finger</keyword>
<dbReference type="GO" id="GO:0006368">
    <property type="term" value="P:transcription elongation by RNA polymerase II"/>
    <property type="evidence" value="ECO:0007669"/>
    <property type="project" value="InterPro"/>
</dbReference>
<name>A0A9P5YF89_9AGAR</name>
<evidence type="ECO:0000256" key="6">
    <source>
        <dbReference type="PROSITE-ProRule" id="PRU00472"/>
    </source>
</evidence>
<dbReference type="InterPro" id="IPR003618">
    <property type="entry name" value="TFIIS_cen_dom"/>
</dbReference>